<dbReference type="AlphaFoldDB" id="A0A645CH63"/>
<reference evidence="1" key="1">
    <citation type="submission" date="2019-08" db="EMBL/GenBank/DDBJ databases">
        <authorList>
            <person name="Kucharzyk K."/>
            <person name="Murdoch R.W."/>
            <person name="Higgins S."/>
            <person name="Loffler F."/>
        </authorList>
    </citation>
    <scope>NUCLEOTIDE SEQUENCE</scope>
</reference>
<evidence type="ECO:0008006" key="2">
    <source>
        <dbReference type="Google" id="ProtNLM"/>
    </source>
</evidence>
<organism evidence="1">
    <name type="scientific">bioreactor metagenome</name>
    <dbReference type="NCBI Taxonomy" id="1076179"/>
    <lineage>
        <taxon>unclassified sequences</taxon>
        <taxon>metagenomes</taxon>
        <taxon>ecological metagenomes</taxon>
    </lineage>
</organism>
<dbReference type="EMBL" id="VSSQ01027178">
    <property type="protein sequence ID" value="MPM76283.1"/>
    <property type="molecule type" value="Genomic_DNA"/>
</dbReference>
<proteinExistence type="predicted"/>
<evidence type="ECO:0000313" key="1">
    <source>
        <dbReference type="EMBL" id="MPM76283.1"/>
    </source>
</evidence>
<protein>
    <recommendedName>
        <fullName evidence="2">MalT-like TPR region domain-containing protein</fullName>
    </recommendedName>
</protein>
<accession>A0A645CH63</accession>
<gene>
    <name evidence="1" type="ORF">SDC9_123281</name>
</gene>
<name>A0A645CH63_9ZZZZ</name>
<sequence>MNGKLHKCLDILYADYGRFLWENNRIDEADGILEKALTEYQILGTHWKRPATEAILGLIAVSRKDSRKARTHLVNAQIFHRADHRKGEEELIRQLSQAVRVRQKN</sequence>
<comment type="caution">
    <text evidence="1">The sequence shown here is derived from an EMBL/GenBank/DDBJ whole genome shotgun (WGS) entry which is preliminary data.</text>
</comment>